<dbReference type="Proteomes" id="UP000032748">
    <property type="component" value="Chromosome"/>
</dbReference>
<name>A0A0D5Y7I7_9PSED</name>
<sequence>MAGTLAHDRTPCTRGQTACPPERRHFTVCVPGEIKNYLCWRKNFFA</sequence>
<evidence type="ECO:0000313" key="1">
    <source>
        <dbReference type="EMBL" id="AKA27266.1"/>
    </source>
</evidence>
<organism evidence="1 2">
    <name type="scientific">Pseudomonas chlororaphis</name>
    <dbReference type="NCBI Taxonomy" id="587753"/>
    <lineage>
        <taxon>Bacteria</taxon>
        <taxon>Pseudomonadati</taxon>
        <taxon>Pseudomonadota</taxon>
        <taxon>Gammaproteobacteria</taxon>
        <taxon>Pseudomonadales</taxon>
        <taxon>Pseudomonadaceae</taxon>
        <taxon>Pseudomonas</taxon>
    </lineage>
</organism>
<accession>A0A0D5Y7I7</accession>
<dbReference type="AlphaFoldDB" id="A0A0D5Y7I7"/>
<reference evidence="1 2" key="1">
    <citation type="journal article" date="2015" name="Mol. Plant Microbe Interact.">
        <title>Comparative Genomic Analysis of Pseudomonas chlororaphis PCL1606 Reveals New Insight into Antifungal Compounds Involved in Biocontrol.</title>
        <authorList>
            <person name="Calderon C.E."/>
            <person name="Ramos C."/>
            <person name="de Vicente A."/>
            <person name="Cazorla F.M."/>
        </authorList>
    </citation>
    <scope>NUCLEOTIDE SEQUENCE [LARGE SCALE GENOMIC DNA]</scope>
    <source>
        <strain evidence="1 2">PCL1606</strain>
    </source>
</reference>
<dbReference type="KEGG" id="pcz:PCL1606_58200"/>
<gene>
    <name evidence="1" type="ORF">PCL1606_58200</name>
</gene>
<proteinExistence type="predicted"/>
<protein>
    <submittedName>
        <fullName evidence="1">Uncharacterized protein</fullName>
    </submittedName>
</protein>
<evidence type="ECO:0000313" key="2">
    <source>
        <dbReference type="Proteomes" id="UP000032748"/>
    </source>
</evidence>
<dbReference type="EMBL" id="CP011110">
    <property type="protein sequence ID" value="AKA27266.1"/>
    <property type="molecule type" value="Genomic_DNA"/>
</dbReference>